<dbReference type="Pfam" id="PF03664">
    <property type="entry name" value="Glyco_hydro_62"/>
    <property type="match status" value="1"/>
</dbReference>
<dbReference type="GO" id="GO:0045493">
    <property type="term" value="P:xylan catabolic process"/>
    <property type="evidence" value="ECO:0007669"/>
    <property type="project" value="UniProtKB-KW"/>
</dbReference>
<keyword evidence="9" id="KW-0119">Carbohydrate metabolism</keyword>
<dbReference type="AlphaFoldDB" id="A0A7W9KPN2"/>
<comment type="caution">
    <text evidence="9">The sequence shown here is derived from an EMBL/GenBank/DDBJ whole genome shotgun (WGS) entry which is preliminary data.</text>
</comment>
<gene>
    <name evidence="9" type="ORF">BJ998_007329</name>
</gene>
<proteinExistence type="predicted"/>
<keyword evidence="9" id="KW-0858">Xylan degradation</keyword>
<dbReference type="PANTHER" id="PTHR40631">
    <property type="entry name" value="ALPHA-L-ARABINOFURANOSIDASE AXHA-2-RELATED"/>
    <property type="match status" value="1"/>
</dbReference>
<dbReference type="GO" id="GO:0046373">
    <property type="term" value="P:L-arabinose metabolic process"/>
    <property type="evidence" value="ECO:0007669"/>
    <property type="project" value="InterPro"/>
</dbReference>
<dbReference type="GO" id="GO:0005576">
    <property type="term" value="C:extracellular region"/>
    <property type="evidence" value="ECO:0007669"/>
    <property type="project" value="UniProtKB-SubCell"/>
</dbReference>
<keyword evidence="7 9" id="KW-0326">Glycosidase</keyword>
<dbReference type="InterPro" id="IPR023296">
    <property type="entry name" value="Glyco_hydro_beta-prop_sf"/>
</dbReference>
<organism evidence="9 10">
    <name type="scientific">Kutzneria kofuensis</name>
    <dbReference type="NCBI Taxonomy" id="103725"/>
    <lineage>
        <taxon>Bacteria</taxon>
        <taxon>Bacillati</taxon>
        <taxon>Actinomycetota</taxon>
        <taxon>Actinomycetes</taxon>
        <taxon>Pseudonocardiales</taxon>
        <taxon>Pseudonocardiaceae</taxon>
        <taxon>Kutzneria</taxon>
    </lineage>
</organism>
<dbReference type="GO" id="GO:0046556">
    <property type="term" value="F:alpha-L-arabinofuranosidase activity"/>
    <property type="evidence" value="ECO:0007669"/>
    <property type="project" value="UniProtKB-EC"/>
</dbReference>
<dbReference type="RefSeq" id="WP_184867836.1">
    <property type="nucleotide sequence ID" value="NZ_BAAAWY010000023.1"/>
</dbReference>
<comment type="subcellular location">
    <subcellularLocation>
        <location evidence="2">Secreted</location>
    </subcellularLocation>
</comment>
<dbReference type="InterPro" id="IPR005193">
    <property type="entry name" value="GH62_arabinosidase"/>
</dbReference>
<feature type="chain" id="PRO_5031130621" description="non-reducing end alpha-L-arabinofuranosidase" evidence="8">
    <location>
        <begin position="32"/>
        <end position="354"/>
    </location>
</feature>
<protein>
    <recommendedName>
        <fullName evidence="3">non-reducing end alpha-L-arabinofuranosidase</fullName>
        <ecNumber evidence="3">3.2.1.55</ecNumber>
    </recommendedName>
</protein>
<evidence type="ECO:0000256" key="1">
    <source>
        <dbReference type="ARBA" id="ARBA00001462"/>
    </source>
</evidence>
<dbReference type="Proteomes" id="UP000585638">
    <property type="component" value="Unassembled WGS sequence"/>
</dbReference>
<keyword evidence="9" id="KW-0624">Polysaccharide degradation</keyword>
<dbReference type="Gene3D" id="2.115.10.20">
    <property type="entry name" value="Glycosyl hydrolase domain, family 43"/>
    <property type="match status" value="1"/>
</dbReference>
<dbReference type="EC" id="3.2.1.55" evidence="3"/>
<evidence type="ECO:0000256" key="8">
    <source>
        <dbReference type="SAM" id="SignalP"/>
    </source>
</evidence>
<keyword evidence="4" id="KW-0964">Secreted</keyword>
<reference evidence="9 10" key="1">
    <citation type="submission" date="2020-08" db="EMBL/GenBank/DDBJ databases">
        <title>Sequencing the genomes of 1000 actinobacteria strains.</title>
        <authorList>
            <person name="Klenk H.-P."/>
        </authorList>
    </citation>
    <scope>NUCLEOTIDE SEQUENCE [LARGE SCALE GENOMIC DNA]</scope>
    <source>
        <strain evidence="9 10">DSM 43851</strain>
    </source>
</reference>
<evidence type="ECO:0000256" key="4">
    <source>
        <dbReference type="ARBA" id="ARBA00022525"/>
    </source>
</evidence>
<dbReference type="EMBL" id="JACHIR010000001">
    <property type="protein sequence ID" value="MBB5896133.1"/>
    <property type="molecule type" value="Genomic_DNA"/>
</dbReference>
<keyword evidence="5 8" id="KW-0732">Signal</keyword>
<evidence type="ECO:0000256" key="7">
    <source>
        <dbReference type="ARBA" id="ARBA00023295"/>
    </source>
</evidence>
<evidence type="ECO:0000256" key="2">
    <source>
        <dbReference type="ARBA" id="ARBA00004613"/>
    </source>
</evidence>
<sequence>MPAGSPPRRWPRVLVAAVVAVAAVCATTSSAAAVTLPGSFRWNSGGVVISPRSDSSHSLVSIKDPSVVRYNNRWYVYASTVNSAGKYSMATVNFTDWSQAASAPTYHLDTNPNIGSRYAAAPQLFYFAPQHKWYLVYQTGPPSFSTASDPGRPDTWSAPQHFFAAEPPIVTQNKGSHGWIDFWVICDSANCYLFFSDDNGHLYRSRTSVANFPDGFTDTTIVLQDSNKFHLFEASNVYKLKGQNGYLLLVEAIGSDGRRYFRSWTAGRLDGAWTPLADTESNPFARADNVTFTGPAWTKDFSHGEMIRDGYDQTLTIDPCHLQYLYQGKDPSASGPYTYLPWRLGLLTQTGSSC</sequence>
<dbReference type="PANTHER" id="PTHR40631:SF2">
    <property type="entry name" value="ALPHA-L-ARABINOFURANOSIDASE"/>
    <property type="match status" value="1"/>
</dbReference>
<accession>A0A7W9KPN2</accession>
<keyword evidence="10" id="KW-1185">Reference proteome</keyword>
<comment type="catalytic activity">
    <reaction evidence="1">
        <text>Hydrolysis of terminal non-reducing alpha-L-arabinofuranoside residues in alpha-L-arabinosides.</text>
        <dbReference type="EC" id="3.2.1.55"/>
    </reaction>
</comment>
<feature type="signal peptide" evidence="8">
    <location>
        <begin position="1"/>
        <end position="31"/>
    </location>
</feature>
<keyword evidence="6 9" id="KW-0378">Hydrolase</keyword>
<evidence type="ECO:0000256" key="6">
    <source>
        <dbReference type="ARBA" id="ARBA00022801"/>
    </source>
</evidence>
<dbReference type="CDD" id="cd08987">
    <property type="entry name" value="GH62"/>
    <property type="match status" value="1"/>
</dbReference>
<evidence type="ECO:0000313" key="9">
    <source>
        <dbReference type="EMBL" id="MBB5896133.1"/>
    </source>
</evidence>
<evidence type="ECO:0000313" key="10">
    <source>
        <dbReference type="Proteomes" id="UP000585638"/>
    </source>
</evidence>
<dbReference type="SUPFAM" id="SSF75005">
    <property type="entry name" value="Arabinanase/levansucrase/invertase"/>
    <property type="match status" value="1"/>
</dbReference>
<evidence type="ECO:0000256" key="5">
    <source>
        <dbReference type="ARBA" id="ARBA00022729"/>
    </source>
</evidence>
<name>A0A7W9KPN2_9PSEU</name>
<evidence type="ECO:0000256" key="3">
    <source>
        <dbReference type="ARBA" id="ARBA00012670"/>
    </source>
</evidence>